<evidence type="ECO:0000313" key="4">
    <source>
        <dbReference type="Proteomes" id="UP000694389"/>
    </source>
</evidence>
<protein>
    <recommendedName>
        <fullName evidence="2">Pyrin domain-containing protein</fullName>
    </recommendedName>
</protein>
<name>A0A8C4HCX5_DICLA</name>
<dbReference type="Proteomes" id="UP000694389">
    <property type="component" value="Unassembled WGS sequence"/>
</dbReference>
<sequence length="269" mass="30174">MAKLKEDLLSTLKDLKGKEFGEFKWNLKEDDILEGFPGIPVAELENAERESAVDLMVQTHTGPGALKITLKNIPAFTSKRKRLVSGCNLSKPVNHNKVDSRRGFSKVKSTTMAKLSVMIWKALQQLKDDEFKKFKWFLKQEDVSEGDSGISVAQLENADRQDTVDLMAQKYGDTGAIKETMKVLEKISRNDLVPSLQNSCLDPKGKLGEGKTGSQTGKKNSKTKNQEKKHLEVKKLVWCVIFGSEPRRGLDGSQKRVCLHSFIHSSIHF</sequence>
<dbReference type="SMART" id="SM01289">
    <property type="entry name" value="PYRIN"/>
    <property type="match status" value="2"/>
</dbReference>
<dbReference type="SUPFAM" id="SSF47986">
    <property type="entry name" value="DEATH domain"/>
    <property type="match status" value="2"/>
</dbReference>
<reference evidence="3" key="2">
    <citation type="submission" date="2025-09" db="UniProtKB">
        <authorList>
            <consortium name="Ensembl"/>
        </authorList>
    </citation>
    <scope>IDENTIFICATION</scope>
</reference>
<keyword evidence="4" id="KW-1185">Reference proteome</keyword>
<dbReference type="PROSITE" id="PS50824">
    <property type="entry name" value="DAPIN"/>
    <property type="match status" value="2"/>
</dbReference>
<evidence type="ECO:0000259" key="2">
    <source>
        <dbReference type="PROSITE" id="PS50824"/>
    </source>
</evidence>
<proteinExistence type="predicted"/>
<dbReference type="Ensembl" id="ENSDLAT00005043602.2">
    <property type="protein sequence ID" value="ENSDLAP00005040833.2"/>
    <property type="gene ID" value="ENSDLAG00005018247.2"/>
</dbReference>
<dbReference type="Gene3D" id="1.10.533.10">
    <property type="entry name" value="Death Domain, Fas"/>
    <property type="match status" value="2"/>
</dbReference>
<evidence type="ECO:0000256" key="1">
    <source>
        <dbReference type="SAM" id="MobiDB-lite"/>
    </source>
</evidence>
<reference evidence="3" key="1">
    <citation type="submission" date="2025-08" db="UniProtKB">
        <authorList>
            <consortium name="Ensembl"/>
        </authorList>
    </citation>
    <scope>IDENTIFICATION</scope>
</reference>
<dbReference type="InterPro" id="IPR004020">
    <property type="entry name" value="DAPIN"/>
</dbReference>
<accession>A0A8C4HCX5</accession>
<dbReference type="CDD" id="cd08321">
    <property type="entry name" value="Pyrin_ASC-like"/>
    <property type="match status" value="1"/>
</dbReference>
<dbReference type="Pfam" id="PF02758">
    <property type="entry name" value="PYRIN"/>
    <property type="match status" value="2"/>
</dbReference>
<dbReference type="GeneTree" id="ENSGT00990000204250"/>
<dbReference type="AlphaFoldDB" id="A0A8C4HCX5"/>
<organism evidence="3 4">
    <name type="scientific">Dicentrarchus labrax</name>
    <name type="common">European seabass</name>
    <name type="synonym">Morone labrax</name>
    <dbReference type="NCBI Taxonomy" id="13489"/>
    <lineage>
        <taxon>Eukaryota</taxon>
        <taxon>Metazoa</taxon>
        <taxon>Chordata</taxon>
        <taxon>Craniata</taxon>
        <taxon>Vertebrata</taxon>
        <taxon>Euteleostomi</taxon>
        <taxon>Actinopterygii</taxon>
        <taxon>Neopterygii</taxon>
        <taxon>Teleostei</taxon>
        <taxon>Neoteleostei</taxon>
        <taxon>Acanthomorphata</taxon>
        <taxon>Eupercaria</taxon>
        <taxon>Moronidae</taxon>
        <taxon>Dicentrarchus</taxon>
    </lineage>
</organism>
<feature type="region of interest" description="Disordered" evidence="1">
    <location>
        <begin position="195"/>
        <end position="228"/>
    </location>
</feature>
<dbReference type="InterPro" id="IPR011029">
    <property type="entry name" value="DEATH-like_dom_sf"/>
</dbReference>
<evidence type="ECO:0000313" key="3">
    <source>
        <dbReference type="Ensembl" id="ENSDLAP00005040833.2"/>
    </source>
</evidence>
<feature type="domain" description="Pyrin" evidence="2">
    <location>
        <begin position="112"/>
        <end position="202"/>
    </location>
</feature>
<feature type="domain" description="Pyrin" evidence="2">
    <location>
        <begin position="1"/>
        <end position="71"/>
    </location>
</feature>